<dbReference type="InterPro" id="IPR011989">
    <property type="entry name" value="ARM-like"/>
</dbReference>
<dbReference type="InterPro" id="IPR016024">
    <property type="entry name" value="ARM-type_fold"/>
</dbReference>
<keyword evidence="2" id="KW-0810">Translation regulation</keyword>
<feature type="repeat" description="Pumilio" evidence="3">
    <location>
        <begin position="569"/>
        <end position="604"/>
    </location>
</feature>
<dbReference type="GO" id="GO:0000056">
    <property type="term" value="P:ribosomal small subunit export from nucleus"/>
    <property type="evidence" value="ECO:0000318"/>
    <property type="project" value="GO_Central"/>
</dbReference>
<keyword evidence="1" id="KW-0677">Repeat</keyword>
<feature type="compositionally biased region" description="Basic residues" evidence="4">
    <location>
        <begin position="33"/>
        <end position="50"/>
    </location>
</feature>
<dbReference type="GO" id="GO:0000480">
    <property type="term" value="P:endonucleolytic cleavage in 5'-ETS of tricistronic rRNA transcript (SSU-rRNA, 5.8S rRNA, LSU-rRNA)"/>
    <property type="evidence" value="ECO:0000318"/>
    <property type="project" value="GO_Central"/>
</dbReference>
<dbReference type="InterPro" id="IPR001313">
    <property type="entry name" value="Pumilio_RNA-bd_rpt"/>
</dbReference>
<organism evidence="5 7">
    <name type="scientific">Nelumbo nucifera</name>
    <name type="common">Sacred lotus</name>
    <dbReference type="NCBI Taxonomy" id="4432"/>
    <lineage>
        <taxon>Eukaryota</taxon>
        <taxon>Viridiplantae</taxon>
        <taxon>Streptophyta</taxon>
        <taxon>Embryophyta</taxon>
        <taxon>Tracheophyta</taxon>
        <taxon>Spermatophyta</taxon>
        <taxon>Magnoliopsida</taxon>
        <taxon>Proteales</taxon>
        <taxon>Nelumbonaceae</taxon>
        <taxon>Nelumbo</taxon>
    </lineage>
</organism>
<reference evidence="6 7" key="1">
    <citation type="submission" date="2025-04" db="UniProtKB">
        <authorList>
            <consortium name="RefSeq"/>
        </authorList>
    </citation>
    <scope>IDENTIFICATION</scope>
</reference>
<dbReference type="KEGG" id="nnu:104607197"/>
<dbReference type="GeneID" id="104607197"/>
<dbReference type="STRING" id="4432.A0A1U8AWR7"/>
<dbReference type="InterPro" id="IPR040000">
    <property type="entry name" value="NOP9"/>
</dbReference>
<dbReference type="Proteomes" id="UP000189703">
    <property type="component" value="Unplaced"/>
</dbReference>
<feature type="region of interest" description="Disordered" evidence="4">
    <location>
        <begin position="734"/>
        <end position="792"/>
    </location>
</feature>
<dbReference type="GO" id="GO:0003723">
    <property type="term" value="F:RNA binding"/>
    <property type="evidence" value="ECO:0000318"/>
    <property type="project" value="GO_Central"/>
</dbReference>
<evidence type="ECO:0000256" key="2">
    <source>
        <dbReference type="ARBA" id="ARBA00022845"/>
    </source>
</evidence>
<evidence type="ECO:0000256" key="3">
    <source>
        <dbReference type="PROSITE-ProRule" id="PRU00317"/>
    </source>
</evidence>
<proteinExistence type="predicted"/>
<dbReference type="OMA" id="HHLVRNF"/>
<evidence type="ECO:0000256" key="4">
    <source>
        <dbReference type="SAM" id="MobiDB-lite"/>
    </source>
</evidence>
<dbReference type="PANTHER" id="PTHR13102">
    <property type="entry name" value="NUCLEOLAR PROTEIN 9"/>
    <property type="match status" value="1"/>
</dbReference>
<dbReference type="GO" id="GO:0005730">
    <property type="term" value="C:nucleolus"/>
    <property type="evidence" value="ECO:0000318"/>
    <property type="project" value="GO_Central"/>
</dbReference>
<dbReference type="AlphaFoldDB" id="A0A1U8AWR7"/>
<feature type="region of interest" description="Disordered" evidence="4">
    <location>
        <begin position="1"/>
        <end position="66"/>
    </location>
</feature>
<dbReference type="RefSeq" id="XP_010271075.1">
    <property type="nucleotide sequence ID" value="XM_010272773.2"/>
</dbReference>
<protein>
    <submittedName>
        <fullName evidence="6 7">Pumilio homolog 23 isoform X1</fullName>
    </submittedName>
</protein>
<feature type="compositionally biased region" description="Basic and acidic residues" evidence="4">
    <location>
        <begin position="770"/>
        <end position="779"/>
    </location>
</feature>
<name>A0A1U8AWR7_NELNU</name>
<evidence type="ECO:0000313" key="5">
    <source>
        <dbReference type="Proteomes" id="UP000189703"/>
    </source>
</evidence>
<dbReference type="GO" id="GO:0000472">
    <property type="term" value="P:endonucleolytic cleavage to generate mature 5'-end of SSU-rRNA from (SSU-rRNA, 5.8S rRNA, LSU-rRNA)"/>
    <property type="evidence" value="ECO:0000318"/>
    <property type="project" value="GO_Central"/>
</dbReference>
<dbReference type="PANTHER" id="PTHR13102:SF0">
    <property type="entry name" value="NUCLEOLAR PROTEIN 9"/>
    <property type="match status" value="1"/>
</dbReference>
<dbReference type="Gene3D" id="1.25.10.10">
    <property type="entry name" value="Leucine-rich Repeat Variant"/>
    <property type="match status" value="2"/>
</dbReference>
<dbReference type="SUPFAM" id="SSF48371">
    <property type="entry name" value="ARM repeat"/>
    <property type="match status" value="1"/>
</dbReference>
<dbReference type="GO" id="GO:0000447">
    <property type="term" value="P:endonucleolytic cleavage in ITS1 to separate SSU-rRNA from 5.8S rRNA and LSU-rRNA from tricistronic rRNA transcript (SSU-rRNA, 5.8S rRNA, LSU-rRNA)"/>
    <property type="evidence" value="ECO:0000318"/>
    <property type="project" value="GO_Central"/>
</dbReference>
<evidence type="ECO:0000256" key="1">
    <source>
        <dbReference type="ARBA" id="ARBA00022737"/>
    </source>
</evidence>
<dbReference type="RefSeq" id="XP_010271076.1">
    <property type="nucleotide sequence ID" value="XM_010272774.2"/>
</dbReference>
<dbReference type="GO" id="GO:0006417">
    <property type="term" value="P:regulation of translation"/>
    <property type="evidence" value="ECO:0007669"/>
    <property type="project" value="UniProtKB-KW"/>
</dbReference>
<dbReference type="PROSITE" id="PS50302">
    <property type="entry name" value="PUM"/>
    <property type="match status" value="1"/>
</dbReference>
<dbReference type="GO" id="GO:0030686">
    <property type="term" value="C:90S preribosome"/>
    <property type="evidence" value="ECO:0000318"/>
    <property type="project" value="GO_Central"/>
</dbReference>
<dbReference type="eggNOG" id="KOG2188">
    <property type="taxonomic scope" value="Eukaryota"/>
</dbReference>
<dbReference type="Pfam" id="PF22493">
    <property type="entry name" value="PUF_NOP9"/>
    <property type="match status" value="1"/>
</dbReference>
<evidence type="ECO:0000313" key="6">
    <source>
        <dbReference type="RefSeq" id="XP_010271075.1"/>
    </source>
</evidence>
<dbReference type="SMART" id="SM00025">
    <property type="entry name" value="Pumilio"/>
    <property type="match status" value="6"/>
</dbReference>
<sequence length="792" mass="88566">MACFGSKALQSRRPKTHNLVYSSDTAGEDHLSKQGRKKKSKNRRLGKRRCAFSEDQPAENPPGKLPDKIVKAQTSLKHQSASMAQKMILRKQVDPETAKYFSEIANLFEGTGVDLEERSVICCNALEETRGKELEIATDYIISHTLQTLLEGCELYQLCGFLESCANEFPFIAMDKSGSHVAETALRSLGVRLQDREAYSIIQSTLTKICQVVVLNPVKIMCSPYGSHVLRSLLCLCKGVPLDSSREFHVRKSSNILAERLNLRATCLVGDKPPDLQKGFPDLLKYLVSEMLKCAREDIRILQVDQYSSFVLQTALKLLTGEDQELMHVIPVLLGCPEKTFMEGDTIESTVVKDILALLKDTAYSHLMEVILEVAPNTLFNEILTKIFKNSLYEVSCHHCGSFVVQALISSTRCRGQMELIWDEIGPKFKELLEMGRSGVIASLLAASQRLHTFEDQCCEALAAAVCSENESSRCIVPRILFLDGYFSCEDKSNWSWPKADKMHVLGCLILQTVFRYPSELIQPYVISIISMEADHVLEVAKDAGGGRVLESFLGSDASAKHKRKLLVKLKGQFRELSMHPSGSFIVEKCFTTSNVSLKETIASELLAVRVQLSKTKQGPHLLRKLDIDGFATRPDQWRLRQASKQTAYKEFYAEFGSDKTGSPVNSSFLAQSILHPVQPKGLKKMRKEIDQSLVSVSTSSLGFSAVKQHEQKAKQGNKKISQHDLVDALRDGNKYKTKKRKSVEAENAVHSCNSTANVGDVQRLPQSLNRKDNKRHQQDSQSKISVKKSKR</sequence>
<evidence type="ECO:0000313" key="7">
    <source>
        <dbReference type="RefSeq" id="XP_010271076.1"/>
    </source>
</evidence>
<accession>A0A1U8AWR7</accession>
<dbReference type="GO" id="GO:0030688">
    <property type="term" value="C:preribosome, small subunit precursor"/>
    <property type="evidence" value="ECO:0000318"/>
    <property type="project" value="GO_Central"/>
</dbReference>
<keyword evidence="5" id="KW-1185">Reference proteome</keyword>
<dbReference type="OrthoDB" id="392571at2759"/>
<gene>
    <name evidence="6 7" type="primary">LOC104607197</name>
</gene>